<gene>
    <name evidence="1" type="ORF">BN2614_LOCUS5</name>
</gene>
<dbReference type="AlphaFoldDB" id="A0A9X9Q2K2"/>
<evidence type="ECO:0000313" key="1">
    <source>
        <dbReference type="EMBL" id="VCW97787.1"/>
    </source>
</evidence>
<comment type="caution">
    <text evidence="1">The sequence shown here is derived from an EMBL/GenBank/DDBJ whole genome shotgun (WGS) entry which is preliminary data.</text>
</comment>
<reference evidence="1 2" key="1">
    <citation type="submission" date="2018-10" db="EMBL/GenBank/DDBJ databases">
        <authorList>
            <person name="Ekblom R."/>
            <person name="Jareborg N."/>
        </authorList>
    </citation>
    <scope>NUCLEOTIDE SEQUENCE [LARGE SCALE GENOMIC DNA]</scope>
    <source>
        <tissue evidence="1">Muscle</tissue>
    </source>
</reference>
<dbReference type="Proteomes" id="UP000269945">
    <property type="component" value="Unassembled WGS sequence"/>
</dbReference>
<keyword evidence="2" id="KW-1185">Reference proteome</keyword>
<name>A0A9X9Q2K2_GULGU</name>
<evidence type="ECO:0000313" key="2">
    <source>
        <dbReference type="Proteomes" id="UP000269945"/>
    </source>
</evidence>
<sequence>MSTPPGPCLWVLFMPSLPWAPESSAGWSSGSWKQEVLRASRSPLTIMSNLLCGSSSPQSRHNGWWNHPDPEILVQRRRTRGDSGI</sequence>
<proteinExistence type="predicted"/>
<organism evidence="1 2">
    <name type="scientific">Gulo gulo</name>
    <name type="common">Wolverine</name>
    <name type="synonym">Gluton</name>
    <dbReference type="NCBI Taxonomy" id="48420"/>
    <lineage>
        <taxon>Eukaryota</taxon>
        <taxon>Metazoa</taxon>
        <taxon>Chordata</taxon>
        <taxon>Craniata</taxon>
        <taxon>Vertebrata</taxon>
        <taxon>Euteleostomi</taxon>
        <taxon>Mammalia</taxon>
        <taxon>Eutheria</taxon>
        <taxon>Laurasiatheria</taxon>
        <taxon>Carnivora</taxon>
        <taxon>Caniformia</taxon>
        <taxon>Musteloidea</taxon>
        <taxon>Mustelidae</taxon>
        <taxon>Guloninae</taxon>
        <taxon>Gulo</taxon>
    </lineage>
</organism>
<protein>
    <submittedName>
        <fullName evidence="1">Uncharacterized protein</fullName>
    </submittedName>
</protein>
<dbReference type="EMBL" id="CYRY02023056">
    <property type="protein sequence ID" value="VCW97787.1"/>
    <property type="molecule type" value="Genomic_DNA"/>
</dbReference>
<accession>A0A9X9Q2K2</accession>